<evidence type="ECO:0000313" key="3">
    <source>
        <dbReference type="Proteomes" id="UP000824267"/>
    </source>
</evidence>
<dbReference type="EMBL" id="DXGG01000244">
    <property type="protein sequence ID" value="HIW88150.1"/>
    <property type="molecule type" value="Genomic_DNA"/>
</dbReference>
<organism evidence="2 3">
    <name type="scientific">Candidatus Onthomorpha intestinigallinarum</name>
    <dbReference type="NCBI Taxonomy" id="2840880"/>
    <lineage>
        <taxon>Bacteria</taxon>
        <taxon>Pseudomonadati</taxon>
        <taxon>Bacteroidota</taxon>
        <taxon>Bacteroidia</taxon>
        <taxon>Bacteroidales</taxon>
        <taxon>Candidatus Onthomorpha</taxon>
    </lineage>
</organism>
<comment type="caution">
    <text evidence="2">The sequence shown here is derived from an EMBL/GenBank/DDBJ whole genome shotgun (WGS) entry which is preliminary data.</text>
</comment>
<keyword evidence="1" id="KW-1133">Transmembrane helix</keyword>
<evidence type="ECO:0000313" key="2">
    <source>
        <dbReference type="EMBL" id="HIW88150.1"/>
    </source>
</evidence>
<reference evidence="2" key="1">
    <citation type="journal article" date="2021" name="PeerJ">
        <title>Extensive microbial diversity within the chicken gut microbiome revealed by metagenomics and culture.</title>
        <authorList>
            <person name="Gilroy R."/>
            <person name="Ravi A."/>
            <person name="Getino M."/>
            <person name="Pursley I."/>
            <person name="Horton D.L."/>
            <person name="Alikhan N.F."/>
            <person name="Baker D."/>
            <person name="Gharbi K."/>
            <person name="Hall N."/>
            <person name="Watson M."/>
            <person name="Adriaenssens E.M."/>
            <person name="Foster-Nyarko E."/>
            <person name="Jarju S."/>
            <person name="Secka A."/>
            <person name="Antonio M."/>
            <person name="Oren A."/>
            <person name="Chaudhuri R.R."/>
            <person name="La Ragione R."/>
            <person name="Hildebrand F."/>
            <person name="Pallen M.J."/>
        </authorList>
    </citation>
    <scope>NUCLEOTIDE SEQUENCE</scope>
    <source>
        <strain evidence="2">Gambia16-930</strain>
    </source>
</reference>
<keyword evidence="1" id="KW-0812">Transmembrane</keyword>
<evidence type="ECO:0008006" key="4">
    <source>
        <dbReference type="Google" id="ProtNLM"/>
    </source>
</evidence>
<dbReference type="AlphaFoldDB" id="A0A9D1RIQ3"/>
<keyword evidence="1" id="KW-0472">Membrane</keyword>
<reference evidence="2" key="2">
    <citation type="submission" date="2021-04" db="EMBL/GenBank/DDBJ databases">
        <authorList>
            <person name="Gilroy R."/>
        </authorList>
    </citation>
    <scope>NUCLEOTIDE SEQUENCE</scope>
    <source>
        <strain evidence="2">Gambia16-930</strain>
    </source>
</reference>
<sequence length="698" mass="79465">MSTEYSLWYIVPVILFALACTWFAYMYKEQGVFSERQRVILSSLRFVSIVLLFFLLLNPVVKTVKNRTEKPLIVILQDDSASIVRTSDSLYYKGEYLDGLNEVIRSLGENSQVRIHTFGSKTEETARMDRSMGESLYLQSSTDISQALNQINDLYSNQNLSAVVLASDGIATFGDNPLNTVENINCPVYTIALGDTTRYMDVAVSSLRYNKIAYLDNMFPIEIGIKADKAAGNAVQVQLLHKNKTIFSQRINIDKDKYYTELSTLVSCSEAGLQTFTAAVQVIDSERNRDNNRRDFAIEVLDSKQKIVIAAASPHPDISAMKQSLEAGMNYQVECLLEQEADKSVAQADVIIAHQLPCDAASMQMLERAARKRTPILYVIGKRTRTDLFNKLPSGVEITPYDKSSQTVCQAAANLSFSLFGLSEDYDKWMQQMPPLTLPLARYNTSNATHILAYQYNGGKKSTYPLISFYNTPQTKAGVICAENIWKWKMQDYRLNGSSERFDRMIRNCIQYLASNSDKSLLRVYHDKTFNQDTDIEFDAELYNQSYQLNNTTELNMSIRNAQNREFKYTFSRRNNAYHLNIGQMEQGTYTYTASAKVEGVEYKTNGSFVVKRNEAETVNLQADHSMLYTLSKKTQGCMFSPKDMKSIIDSIALNRQVKPIIHQVATNHKLSDSFMYWLAIIICFGAEWFLRKYWGRL</sequence>
<dbReference type="PANTHER" id="PTHR37947">
    <property type="entry name" value="BLL2462 PROTEIN"/>
    <property type="match status" value="1"/>
</dbReference>
<evidence type="ECO:0000256" key="1">
    <source>
        <dbReference type="SAM" id="Phobius"/>
    </source>
</evidence>
<gene>
    <name evidence="2" type="ORF">IAC47_07795</name>
</gene>
<accession>A0A9D1RIQ3</accession>
<dbReference type="SUPFAM" id="SSF53300">
    <property type="entry name" value="vWA-like"/>
    <property type="match status" value="1"/>
</dbReference>
<feature type="transmembrane region" description="Helical" evidence="1">
    <location>
        <begin position="39"/>
        <end position="57"/>
    </location>
</feature>
<dbReference type="Proteomes" id="UP000824267">
    <property type="component" value="Unassembled WGS sequence"/>
</dbReference>
<feature type="transmembrane region" description="Helical" evidence="1">
    <location>
        <begin position="675"/>
        <end position="691"/>
    </location>
</feature>
<dbReference type="InterPro" id="IPR036465">
    <property type="entry name" value="vWFA_dom_sf"/>
</dbReference>
<dbReference type="PANTHER" id="PTHR37947:SF1">
    <property type="entry name" value="BLL2462 PROTEIN"/>
    <property type="match status" value="1"/>
</dbReference>
<name>A0A9D1RIQ3_9BACT</name>
<proteinExistence type="predicted"/>
<protein>
    <recommendedName>
        <fullName evidence="4">VWFA domain-containing protein</fullName>
    </recommendedName>
</protein>
<dbReference type="Gene3D" id="3.40.50.410">
    <property type="entry name" value="von Willebrand factor, type A domain"/>
    <property type="match status" value="1"/>
</dbReference>
<feature type="transmembrane region" description="Helical" evidence="1">
    <location>
        <begin position="6"/>
        <end position="27"/>
    </location>
</feature>